<dbReference type="GO" id="GO:0160105">
    <property type="term" value="F:tRNA (adenine(22)-N1)-methyltransferase activity"/>
    <property type="evidence" value="ECO:0007669"/>
    <property type="project" value="UniProtKB-EC"/>
</dbReference>
<dbReference type="EC" id="2.1.1.217" evidence="1"/>
<gene>
    <name evidence="1" type="primary">trmK</name>
    <name evidence="1" type="ORF">LMG032447_00787</name>
</gene>
<dbReference type="PANTHER" id="PTHR38451:SF1">
    <property type="entry name" value="TRNA (ADENINE(22)-N(1))-METHYLTRANSFERASE"/>
    <property type="match status" value="1"/>
</dbReference>
<protein>
    <submittedName>
        <fullName evidence="1">tRNA (Adenine(22)-N(1))-methyltransferase</fullName>
        <ecNumber evidence="1">2.1.1.217</ecNumber>
    </submittedName>
</protein>
<dbReference type="EMBL" id="CAKOEU010000003">
    <property type="protein sequence ID" value="CAH1854071.1"/>
    <property type="molecule type" value="Genomic_DNA"/>
</dbReference>
<keyword evidence="2" id="KW-1185">Reference proteome</keyword>
<comment type="caution">
    <text evidence="1">The sequence shown here is derived from an EMBL/GenBank/DDBJ whole genome shotgun (WGS) entry which is preliminary data.</text>
</comment>
<organism evidence="1 2">
    <name type="scientific">Convivina praedatoris</name>
    <dbReference type="NCBI Taxonomy" id="2880963"/>
    <lineage>
        <taxon>Bacteria</taxon>
        <taxon>Bacillati</taxon>
        <taxon>Bacillota</taxon>
        <taxon>Bacilli</taxon>
        <taxon>Lactobacillales</taxon>
        <taxon>Lactobacillaceae</taxon>
        <taxon>Convivina</taxon>
    </lineage>
</organism>
<name>A0ABN8HCK7_9LACO</name>
<evidence type="ECO:0000313" key="2">
    <source>
        <dbReference type="Proteomes" id="UP000838102"/>
    </source>
</evidence>
<dbReference type="Proteomes" id="UP000838102">
    <property type="component" value="Unassembled WGS sequence"/>
</dbReference>
<evidence type="ECO:0000313" key="1">
    <source>
        <dbReference type="EMBL" id="CAH1854071.1"/>
    </source>
</evidence>
<accession>A0ABN8HCK7</accession>
<keyword evidence="1" id="KW-0808">Transferase</keyword>
<dbReference type="Gene3D" id="1.10.287.1890">
    <property type="match status" value="1"/>
</dbReference>
<dbReference type="InterPro" id="IPR029063">
    <property type="entry name" value="SAM-dependent_MTases_sf"/>
</dbReference>
<reference evidence="1" key="1">
    <citation type="submission" date="2022-03" db="EMBL/GenBank/DDBJ databases">
        <authorList>
            <person name="Hettiarachchi G."/>
        </authorList>
    </citation>
    <scope>NUCLEOTIDE SEQUENCE</scope>
    <source>
        <strain evidence="1">LMG 32447</strain>
    </source>
</reference>
<keyword evidence="1" id="KW-0489">Methyltransferase</keyword>
<dbReference type="Pfam" id="PF04816">
    <property type="entry name" value="TrmK"/>
    <property type="match status" value="1"/>
</dbReference>
<dbReference type="Gene3D" id="3.40.50.150">
    <property type="entry name" value="Vaccinia Virus protein VP39"/>
    <property type="match status" value="1"/>
</dbReference>
<dbReference type="GO" id="GO:0032259">
    <property type="term" value="P:methylation"/>
    <property type="evidence" value="ECO:0007669"/>
    <property type="project" value="UniProtKB-KW"/>
</dbReference>
<dbReference type="PIRSF" id="PIRSF018637">
    <property type="entry name" value="TrmK"/>
    <property type="match status" value="1"/>
</dbReference>
<dbReference type="RefSeq" id="WP_248706200.1">
    <property type="nucleotide sequence ID" value="NZ_CAKOET010000003.1"/>
</dbReference>
<dbReference type="InterPro" id="IPR006901">
    <property type="entry name" value="TrmK"/>
</dbReference>
<sequence>MNPVHLSPRLEAVANYVPEGAYLADIGSDHAYLPAHLLVSRQIKYALAGEVAVGPLANVQSEIIQQNLQGQLIARLANGLDAVQTSDQINAVVIAGMGGLLIRDILDRDWQKNNQRQFPTLVLQPNTEEAAVRSWLIAHQYQVKAEKIIQEGKHFYEIIVAQPGFQELGIFDLQFGPFLRRQAGPVFSAKWSAELQRINLILDRLVVAQKGDSVTYKEWQAQKKKIQEVLR</sequence>
<dbReference type="PANTHER" id="PTHR38451">
    <property type="entry name" value="TRNA (ADENINE(22)-N(1))-METHYLTRANSFERASE"/>
    <property type="match status" value="1"/>
</dbReference>
<proteinExistence type="predicted"/>